<feature type="transmembrane region" description="Helical" evidence="5">
    <location>
        <begin position="480"/>
        <end position="502"/>
    </location>
</feature>
<feature type="transmembrane region" description="Helical" evidence="5">
    <location>
        <begin position="331"/>
        <end position="355"/>
    </location>
</feature>
<dbReference type="EMBL" id="JAINUF010000005">
    <property type="protein sequence ID" value="KAJ8361156.1"/>
    <property type="molecule type" value="Genomic_DNA"/>
</dbReference>
<dbReference type="GO" id="GO:0005886">
    <property type="term" value="C:plasma membrane"/>
    <property type="evidence" value="ECO:0007669"/>
    <property type="project" value="TreeGrafter"/>
</dbReference>
<dbReference type="Pfam" id="PF01490">
    <property type="entry name" value="Aa_trans"/>
    <property type="match status" value="1"/>
</dbReference>
<accession>A0A9Q1J0C7</accession>
<feature type="transmembrane region" description="Helical" evidence="5">
    <location>
        <begin position="81"/>
        <end position="99"/>
    </location>
</feature>
<dbReference type="GO" id="GO:0015186">
    <property type="term" value="F:L-glutamine transmembrane transporter activity"/>
    <property type="evidence" value="ECO:0007669"/>
    <property type="project" value="TreeGrafter"/>
</dbReference>
<evidence type="ECO:0000256" key="1">
    <source>
        <dbReference type="ARBA" id="ARBA00004141"/>
    </source>
</evidence>
<sequence>MEPAQSEMNIIPNGKGHDVEDNAVPMKTLLEDTDQNCTQNVRPEGGEQNLAESQEFLSTMDNKNTTGFTDFEGKTSFGMSVFNLGNAIMGSGILGLAYAMANTGIVLFLFLLTVVAGLSSYSIHLLLKSSGIVGIRAYEQLGYRAFGTPGKMAAGIAITLQNIGAMSSYLYIVKYEFPLVIQAFLGVNTNSEWYLNGNYLVVIVSICVILPLALMKQLGYLGYTSGFSLSCMVFFLIAVIYKKFQVPCSFQDYSFNTTATLNASLAAHPSGGPHNDPSHDANSSACAPKMFTMNSQTAYTIPILAFAFVCHPEVLPIYTELRNPTKRRMQHVSNISITVMYTMYFLAALFGYLTFYDNVEAELLHTYSRIDPYDTLILCVRLAVLTAVTLTVPIVLFPVRRALQQMLFPNKTFNWVRHVIIAIILITLINLLVIFAPNILGIFGIIGATSAPCLIFIFPAVFYIRIVPKEEEPMSSTPKILAACFACLGFLFMIMSLGFIIIDWTSGGKSGGGH</sequence>
<comment type="caution">
    <text evidence="7">The sequence shown here is derived from an EMBL/GenBank/DDBJ whole genome shotgun (WGS) entry which is preliminary data.</text>
</comment>
<evidence type="ECO:0000313" key="8">
    <source>
        <dbReference type="Proteomes" id="UP001152622"/>
    </source>
</evidence>
<dbReference type="GO" id="GO:0015817">
    <property type="term" value="P:histidine transport"/>
    <property type="evidence" value="ECO:0007669"/>
    <property type="project" value="TreeGrafter"/>
</dbReference>
<dbReference type="Proteomes" id="UP001152622">
    <property type="component" value="Chromosome 5"/>
</dbReference>
<dbReference type="GO" id="GO:0015182">
    <property type="term" value="F:L-asparagine transmembrane transporter activity"/>
    <property type="evidence" value="ECO:0007669"/>
    <property type="project" value="TreeGrafter"/>
</dbReference>
<keyword evidence="3 5" id="KW-1133">Transmembrane helix</keyword>
<feature type="transmembrane region" description="Helical" evidence="5">
    <location>
        <begin position="375"/>
        <end position="397"/>
    </location>
</feature>
<evidence type="ECO:0000256" key="3">
    <source>
        <dbReference type="ARBA" id="ARBA00022989"/>
    </source>
</evidence>
<evidence type="ECO:0000256" key="5">
    <source>
        <dbReference type="SAM" id="Phobius"/>
    </source>
</evidence>
<feature type="transmembrane region" description="Helical" evidence="5">
    <location>
        <begin position="220"/>
        <end position="241"/>
    </location>
</feature>
<gene>
    <name evidence="7" type="ORF">SKAU_G00176810</name>
</gene>
<organism evidence="7 8">
    <name type="scientific">Synaphobranchus kaupii</name>
    <name type="common">Kaup's arrowtooth eel</name>
    <dbReference type="NCBI Taxonomy" id="118154"/>
    <lineage>
        <taxon>Eukaryota</taxon>
        <taxon>Metazoa</taxon>
        <taxon>Chordata</taxon>
        <taxon>Craniata</taxon>
        <taxon>Vertebrata</taxon>
        <taxon>Euteleostomi</taxon>
        <taxon>Actinopterygii</taxon>
        <taxon>Neopterygii</taxon>
        <taxon>Teleostei</taxon>
        <taxon>Anguilliformes</taxon>
        <taxon>Synaphobranchidae</taxon>
        <taxon>Synaphobranchus</taxon>
    </lineage>
</organism>
<dbReference type="AlphaFoldDB" id="A0A9Q1J0C7"/>
<evidence type="ECO:0000256" key="4">
    <source>
        <dbReference type="ARBA" id="ARBA00023136"/>
    </source>
</evidence>
<feature type="transmembrane region" description="Helical" evidence="5">
    <location>
        <begin position="442"/>
        <end position="468"/>
    </location>
</feature>
<feature type="transmembrane region" description="Helical" evidence="5">
    <location>
        <begin position="418"/>
        <end position="436"/>
    </location>
</feature>
<feature type="domain" description="Amino acid transporter transmembrane" evidence="6">
    <location>
        <begin position="74"/>
        <end position="502"/>
    </location>
</feature>
<feature type="transmembrane region" description="Helical" evidence="5">
    <location>
        <begin position="193"/>
        <end position="213"/>
    </location>
</feature>
<dbReference type="PANTHER" id="PTHR22950">
    <property type="entry name" value="AMINO ACID TRANSPORTER"/>
    <property type="match status" value="1"/>
</dbReference>
<dbReference type="GO" id="GO:0005290">
    <property type="term" value="F:L-histidine transmembrane transporter activity"/>
    <property type="evidence" value="ECO:0007669"/>
    <property type="project" value="TreeGrafter"/>
</dbReference>
<evidence type="ECO:0000313" key="7">
    <source>
        <dbReference type="EMBL" id="KAJ8361156.1"/>
    </source>
</evidence>
<proteinExistence type="predicted"/>
<protein>
    <recommendedName>
        <fullName evidence="6">Amino acid transporter transmembrane domain-containing protein</fullName>
    </recommendedName>
</protein>
<comment type="subcellular location">
    <subcellularLocation>
        <location evidence="1">Membrane</location>
        <topology evidence="1">Multi-pass membrane protein</topology>
    </subcellularLocation>
</comment>
<evidence type="ECO:0000256" key="2">
    <source>
        <dbReference type="ARBA" id="ARBA00022692"/>
    </source>
</evidence>
<name>A0A9Q1J0C7_SYNKA</name>
<dbReference type="InterPro" id="IPR013057">
    <property type="entry name" value="AA_transpt_TM"/>
</dbReference>
<keyword evidence="2 5" id="KW-0812">Transmembrane</keyword>
<dbReference type="PANTHER" id="PTHR22950:SF22">
    <property type="entry name" value="SODIUM-COUPLED NEUTRAL AMINO ACID TRANSPORTER 3"/>
    <property type="match status" value="1"/>
</dbReference>
<evidence type="ECO:0000259" key="6">
    <source>
        <dbReference type="Pfam" id="PF01490"/>
    </source>
</evidence>
<feature type="transmembrane region" description="Helical" evidence="5">
    <location>
        <begin position="153"/>
        <end position="173"/>
    </location>
</feature>
<feature type="transmembrane region" description="Helical" evidence="5">
    <location>
        <begin position="105"/>
        <end position="127"/>
    </location>
</feature>
<dbReference type="OrthoDB" id="655540at2759"/>
<keyword evidence="8" id="KW-1185">Reference proteome</keyword>
<reference evidence="7" key="1">
    <citation type="journal article" date="2023" name="Science">
        <title>Genome structures resolve the early diversification of teleost fishes.</title>
        <authorList>
            <person name="Parey E."/>
            <person name="Louis A."/>
            <person name="Montfort J."/>
            <person name="Bouchez O."/>
            <person name="Roques C."/>
            <person name="Iampietro C."/>
            <person name="Lluch J."/>
            <person name="Castinel A."/>
            <person name="Donnadieu C."/>
            <person name="Desvignes T."/>
            <person name="Floi Bucao C."/>
            <person name="Jouanno E."/>
            <person name="Wen M."/>
            <person name="Mejri S."/>
            <person name="Dirks R."/>
            <person name="Jansen H."/>
            <person name="Henkel C."/>
            <person name="Chen W.J."/>
            <person name="Zahm M."/>
            <person name="Cabau C."/>
            <person name="Klopp C."/>
            <person name="Thompson A.W."/>
            <person name="Robinson-Rechavi M."/>
            <person name="Braasch I."/>
            <person name="Lecointre G."/>
            <person name="Bobe J."/>
            <person name="Postlethwait J.H."/>
            <person name="Berthelot C."/>
            <person name="Roest Crollius H."/>
            <person name="Guiguen Y."/>
        </authorList>
    </citation>
    <scope>NUCLEOTIDE SEQUENCE</scope>
    <source>
        <strain evidence="7">WJC10195</strain>
    </source>
</reference>
<keyword evidence="4 5" id="KW-0472">Membrane</keyword>